<keyword evidence="3 6" id="KW-0489">Methyltransferase</keyword>
<evidence type="ECO:0000256" key="6">
    <source>
        <dbReference type="HAMAP-Rule" id="MF_00735"/>
    </source>
</evidence>
<evidence type="ECO:0000313" key="8">
    <source>
        <dbReference type="Proteomes" id="UP000031740"/>
    </source>
</evidence>
<evidence type="ECO:0000313" key="7">
    <source>
        <dbReference type="EMBL" id="KEG19210.1"/>
    </source>
</evidence>
<dbReference type="PANTHER" id="PTHR43648:SF1">
    <property type="entry name" value="ELECTRON TRANSFER FLAVOPROTEIN BETA SUBUNIT LYSINE METHYLTRANSFERASE"/>
    <property type="match status" value="1"/>
</dbReference>
<dbReference type="GO" id="GO:0005840">
    <property type="term" value="C:ribosome"/>
    <property type="evidence" value="ECO:0007669"/>
    <property type="project" value="UniProtKB-KW"/>
</dbReference>
<dbReference type="Gene3D" id="3.40.50.150">
    <property type="entry name" value="Vaccinia Virus protein VP39"/>
    <property type="match status" value="1"/>
</dbReference>
<dbReference type="PIRSF" id="PIRSF000401">
    <property type="entry name" value="RPL11_MTase"/>
    <property type="match status" value="1"/>
</dbReference>
<comment type="subcellular location">
    <subcellularLocation>
        <location evidence="6">Cytoplasm</location>
    </subcellularLocation>
</comment>
<keyword evidence="7" id="KW-0687">Ribonucleoprotein</keyword>
<dbReference type="GO" id="GO:0005737">
    <property type="term" value="C:cytoplasm"/>
    <property type="evidence" value="ECO:0007669"/>
    <property type="project" value="UniProtKB-SubCell"/>
</dbReference>
<feature type="binding site" evidence="6">
    <location>
        <position position="229"/>
    </location>
    <ligand>
        <name>S-adenosyl-L-methionine</name>
        <dbReference type="ChEBI" id="CHEBI:59789"/>
    </ligand>
</feature>
<comment type="similarity">
    <text evidence="1 6">Belongs to the methyltransferase superfamily. PrmA family.</text>
</comment>
<comment type="caution">
    <text evidence="7">The sequence shown here is derived from an EMBL/GenBank/DDBJ whole genome shotgun (WGS) entry which is preliminary data.</text>
</comment>
<dbReference type="Proteomes" id="UP000031740">
    <property type="component" value="Unassembled WGS sequence"/>
</dbReference>
<dbReference type="RefSeq" id="WP_041849709.1">
    <property type="nucleotide sequence ID" value="NZ_KL503805.1"/>
</dbReference>
<keyword evidence="4 6" id="KW-0808">Transferase</keyword>
<keyword evidence="2 6" id="KW-0963">Cytoplasm</keyword>
<comment type="function">
    <text evidence="6">Methylates ribosomal protein L11.</text>
</comment>
<organism evidence="7 8">
    <name type="scientific">Bartonella bacilliformis Ver097</name>
    <dbReference type="NCBI Taxonomy" id="1293911"/>
    <lineage>
        <taxon>Bacteria</taxon>
        <taxon>Pseudomonadati</taxon>
        <taxon>Pseudomonadota</taxon>
        <taxon>Alphaproteobacteria</taxon>
        <taxon>Hyphomicrobiales</taxon>
        <taxon>Bartonellaceae</taxon>
        <taxon>Bartonella</taxon>
    </lineage>
</organism>
<protein>
    <recommendedName>
        <fullName evidence="6">Ribosomal protein L11 methyltransferase</fullName>
        <shortName evidence="6">L11 Mtase</shortName>
        <ecNumber evidence="6">2.1.1.-</ecNumber>
    </recommendedName>
</protein>
<keyword evidence="5 6" id="KW-0949">S-adenosyl-L-methionine</keyword>
<dbReference type="HAMAP" id="MF_00735">
    <property type="entry name" value="Methyltr_PrmA"/>
    <property type="match status" value="1"/>
</dbReference>
<dbReference type="EC" id="2.1.1.-" evidence="6"/>
<reference evidence="7 8" key="1">
    <citation type="submission" date="2013-04" db="EMBL/GenBank/DDBJ databases">
        <title>The Genome Sequence of Bartonella bacilliformis Ver097.</title>
        <authorList>
            <consortium name="The Broad Institute Genomics Platform"/>
            <consortium name="The Broad Institute Genome Sequencing Center for Infectious Disease"/>
            <person name="Feldgarden M."/>
            <person name="Kirby J."/>
            <person name="Birtles R."/>
            <person name="Dasch G."/>
            <person name="Hendrix L."/>
            <person name="Koehler J."/>
            <person name="Walker B."/>
            <person name="Young S.K."/>
            <person name="Zeng Q."/>
            <person name="Gargeya S."/>
            <person name="Fitzgerald M."/>
            <person name="Haas B."/>
            <person name="Abouelleil A."/>
            <person name="Allen A.W."/>
            <person name="Alvarado L."/>
            <person name="Arachchi H.M."/>
            <person name="Berlin A.M."/>
            <person name="Chapman S.B."/>
            <person name="Gainer-Dewar J."/>
            <person name="Goldberg J."/>
            <person name="Griggs A."/>
            <person name="Gujja S."/>
            <person name="Hansen M."/>
            <person name="Howarth C."/>
            <person name="Imamovic A."/>
            <person name="Ireland A."/>
            <person name="Larimer J."/>
            <person name="McCowan C."/>
            <person name="Murphy C."/>
            <person name="Pearson M."/>
            <person name="Poon T.W."/>
            <person name="Priest M."/>
            <person name="Roberts A."/>
            <person name="Saif S."/>
            <person name="Shea T."/>
            <person name="Sisk P."/>
            <person name="Sykes S."/>
            <person name="Wortman J."/>
            <person name="Nusbaum C."/>
            <person name="Birren B."/>
        </authorList>
    </citation>
    <scope>NUCLEOTIDE SEQUENCE [LARGE SCALE GENOMIC DNA]</scope>
    <source>
        <strain evidence="7 8">Ver097</strain>
    </source>
</reference>
<evidence type="ECO:0000256" key="1">
    <source>
        <dbReference type="ARBA" id="ARBA00009741"/>
    </source>
</evidence>
<feature type="binding site" evidence="6">
    <location>
        <position position="135"/>
    </location>
    <ligand>
        <name>S-adenosyl-L-methionine</name>
        <dbReference type="ChEBI" id="CHEBI:59789"/>
    </ligand>
</feature>
<keyword evidence="7" id="KW-0689">Ribosomal protein</keyword>
<dbReference type="STRING" id="1293911.H710_00989"/>
<feature type="binding site" evidence="6">
    <location>
        <position position="158"/>
    </location>
    <ligand>
        <name>S-adenosyl-L-methionine</name>
        <dbReference type="ChEBI" id="CHEBI:59789"/>
    </ligand>
</feature>
<dbReference type="AlphaFoldDB" id="A0A072R0G8"/>
<dbReference type="EMBL" id="ASIV01000006">
    <property type="protein sequence ID" value="KEG19210.1"/>
    <property type="molecule type" value="Genomic_DNA"/>
</dbReference>
<evidence type="ECO:0000256" key="2">
    <source>
        <dbReference type="ARBA" id="ARBA00022490"/>
    </source>
</evidence>
<gene>
    <name evidence="6" type="primary">prmA</name>
    <name evidence="7" type="ORF">H710_00989</name>
</gene>
<dbReference type="GO" id="GO:0032259">
    <property type="term" value="P:methylation"/>
    <property type="evidence" value="ECO:0007669"/>
    <property type="project" value="UniProtKB-KW"/>
</dbReference>
<dbReference type="SUPFAM" id="SSF53335">
    <property type="entry name" value="S-adenosyl-L-methionine-dependent methyltransferases"/>
    <property type="match status" value="1"/>
</dbReference>
<dbReference type="InterPro" id="IPR029063">
    <property type="entry name" value="SAM-dependent_MTases_sf"/>
</dbReference>
<dbReference type="InterPro" id="IPR004498">
    <property type="entry name" value="Ribosomal_PrmA_MeTrfase"/>
</dbReference>
<name>A0A072R0G8_BARBA</name>
<evidence type="ECO:0000256" key="3">
    <source>
        <dbReference type="ARBA" id="ARBA00022603"/>
    </source>
</evidence>
<comment type="catalytic activity">
    <reaction evidence="6">
        <text>L-lysyl-[protein] + 3 S-adenosyl-L-methionine = N(6),N(6),N(6)-trimethyl-L-lysyl-[protein] + 3 S-adenosyl-L-homocysteine + 3 H(+)</text>
        <dbReference type="Rhea" id="RHEA:54192"/>
        <dbReference type="Rhea" id="RHEA-COMP:9752"/>
        <dbReference type="Rhea" id="RHEA-COMP:13826"/>
        <dbReference type="ChEBI" id="CHEBI:15378"/>
        <dbReference type="ChEBI" id="CHEBI:29969"/>
        <dbReference type="ChEBI" id="CHEBI:57856"/>
        <dbReference type="ChEBI" id="CHEBI:59789"/>
        <dbReference type="ChEBI" id="CHEBI:61961"/>
    </reaction>
</comment>
<dbReference type="GO" id="GO:0016279">
    <property type="term" value="F:protein-lysine N-methyltransferase activity"/>
    <property type="evidence" value="ECO:0007669"/>
    <property type="project" value="RHEA"/>
</dbReference>
<feature type="binding site" evidence="6">
    <location>
        <position position="180"/>
    </location>
    <ligand>
        <name>S-adenosyl-L-methionine</name>
        <dbReference type="ChEBI" id="CHEBI:59789"/>
    </ligand>
</feature>
<dbReference type="Pfam" id="PF06325">
    <property type="entry name" value="PrmA"/>
    <property type="match status" value="1"/>
</dbReference>
<dbReference type="PATRIC" id="fig|1293911.3.peg.1021"/>
<evidence type="ECO:0000256" key="5">
    <source>
        <dbReference type="ARBA" id="ARBA00022691"/>
    </source>
</evidence>
<accession>A0A072R0G8</accession>
<dbReference type="HOGENOM" id="CLU_049382_3_0_5"/>
<proteinExistence type="inferred from homology"/>
<dbReference type="PANTHER" id="PTHR43648">
    <property type="entry name" value="ELECTRON TRANSFER FLAVOPROTEIN BETA SUBUNIT LYSINE METHYLTRANSFERASE"/>
    <property type="match status" value="1"/>
</dbReference>
<sequence length="291" mass="32492">MSQQIRLYCAAYKKEAEQFYNLIENAFDEEGYPLVLAEIDEEKALYELSLYVDKNNQDNVRKDFARILSLDPSKINIEILPDIDWVKKSFEELKPVHAGRFFLHGHHDRDKIPSNVFSIEIEAGQAFGTGHHGTTSGCLEMITKVVQNENPQNALDLGTGSGVLAIAIAMLKPIPVLASDIDPIAIQVAQHNIKLNGVEKHVTAVIASGFNYDDKETVPCVPFDLIVANILANPLIELAEEMVKALQKNGSIILSGILEEQQDNVLQAYVQQGLKHIETYHRQGWVTVHLQ</sequence>
<dbReference type="InterPro" id="IPR050078">
    <property type="entry name" value="Ribosomal_L11_MeTrfase_PrmA"/>
</dbReference>
<dbReference type="CDD" id="cd02440">
    <property type="entry name" value="AdoMet_MTases"/>
    <property type="match status" value="1"/>
</dbReference>
<evidence type="ECO:0000256" key="4">
    <source>
        <dbReference type="ARBA" id="ARBA00022679"/>
    </source>
</evidence>
<dbReference type="NCBIfam" id="NF001784">
    <property type="entry name" value="PRK00517.2-1"/>
    <property type="match status" value="1"/>
</dbReference>